<dbReference type="GO" id="GO:0006508">
    <property type="term" value="P:proteolysis"/>
    <property type="evidence" value="ECO:0007669"/>
    <property type="project" value="UniProtKB-KW"/>
</dbReference>
<comment type="caution">
    <text evidence="9">The sequence shown here is derived from an EMBL/GenBank/DDBJ whole genome shotgun (WGS) entry which is preliminary data.</text>
</comment>
<dbReference type="GO" id="GO:0008270">
    <property type="term" value="F:zinc ion binding"/>
    <property type="evidence" value="ECO:0007669"/>
    <property type="project" value="InterPro"/>
</dbReference>
<evidence type="ECO:0000313" key="9">
    <source>
        <dbReference type="EMBL" id="KMW20102.1"/>
    </source>
</evidence>
<feature type="domain" description="Peptidase M14" evidence="8">
    <location>
        <begin position="81"/>
        <end position="385"/>
    </location>
</feature>
<dbReference type="PANTHER" id="PTHR11705">
    <property type="entry name" value="PROTEASE FAMILY M14 CARBOXYPEPTIDASE A,B"/>
    <property type="match status" value="1"/>
</dbReference>
<dbReference type="GO" id="GO:0004181">
    <property type="term" value="F:metallocarboxypeptidase activity"/>
    <property type="evidence" value="ECO:0007669"/>
    <property type="project" value="InterPro"/>
</dbReference>
<name>A0A0J9C4M6_9FIRM</name>
<gene>
    <name evidence="9" type="ORF">HMPREF9470_02117</name>
</gene>
<evidence type="ECO:0000256" key="7">
    <source>
        <dbReference type="PROSITE-ProRule" id="PRU01379"/>
    </source>
</evidence>
<keyword evidence="5" id="KW-0862">Zinc</keyword>
<dbReference type="GO" id="GO:0005615">
    <property type="term" value="C:extracellular space"/>
    <property type="evidence" value="ECO:0007669"/>
    <property type="project" value="TreeGrafter"/>
</dbReference>
<keyword evidence="4" id="KW-0378">Hydrolase</keyword>
<keyword evidence="3" id="KW-0645">Protease</keyword>
<keyword evidence="6" id="KW-0482">Metalloprotease</keyword>
<dbReference type="GeneID" id="93161943"/>
<evidence type="ECO:0000256" key="5">
    <source>
        <dbReference type="ARBA" id="ARBA00022833"/>
    </source>
</evidence>
<dbReference type="Pfam" id="PF00246">
    <property type="entry name" value="Peptidase_M14"/>
    <property type="match status" value="1"/>
</dbReference>
<feature type="active site" description="Proton donor/acceptor" evidence="7">
    <location>
        <position position="354"/>
    </location>
</feature>
<dbReference type="SMART" id="SM00631">
    <property type="entry name" value="Zn_pept"/>
    <property type="match status" value="1"/>
</dbReference>
<protein>
    <recommendedName>
        <fullName evidence="8">Peptidase M14 domain-containing protein</fullName>
    </recommendedName>
</protein>
<sequence>MTKRVICALLSGILVVGNMGLGSTGPWDAGQRAVGLGSFVSYGAEPSYAEANAVGPGIRAAVGISDFLDQEVADPIVKPVDRYSYEQMEADIQSLQNTYGDKISVQVIGTSLDGRNIYDIILGNPDAKAQILIQGAIHAREYMTPLVMMGQLEYALAFYETGHYNYKSISDMLQKMAIHFVPMTNPDGVTLSQFGIDAIRDQGLKQGIMDCYARDVSLGRTSDSFEVYLTKWKANAAGVDLNYNFPYGWEDLSTTLAAPSYAAYKGTAPFSEPESRALFSLAEQYPWAITISYHSQGEVIYWTTSSNGAEMASNTLAEAISVMTGYSMDSSDGKGGFKDWMQSRSGAVPGVTLEVGKTPCPVPFSEYPVVWQQNKGVWIQALDYVDRRI</sequence>
<dbReference type="EMBL" id="ADLK01000019">
    <property type="protein sequence ID" value="KMW20102.1"/>
    <property type="molecule type" value="Genomic_DNA"/>
</dbReference>
<evidence type="ECO:0000259" key="8">
    <source>
        <dbReference type="PROSITE" id="PS52035"/>
    </source>
</evidence>
<proteinExistence type="inferred from homology"/>
<comment type="cofactor">
    <cofactor evidence="1">
        <name>Zn(2+)</name>
        <dbReference type="ChEBI" id="CHEBI:29105"/>
    </cofactor>
</comment>
<dbReference type="PATRIC" id="fig|742734.4.peg.2272"/>
<dbReference type="SUPFAM" id="SSF53187">
    <property type="entry name" value="Zn-dependent exopeptidases"/>
    <property type="match status" value="1"/>
</dbReference>
<dbReference type="Gene3D" id="3.40.630.10">
    <property type="entry name" value="Zn peptidases"/>
    <property type="match status" value="1"/>
</dbReference>
<evidence type="ECO:0000256" key="4">
    <source>
        <dbReference type="ARBA" id="ARBA00022801"/>
    </source>
</evidence>
<dbReference type="RefSeq" id="WP_048929809.1">
    <property type="nucleotide sequence ID" value="NZ_KQ235877.1"/>
</dbReference>
<dbReference type="AlphaFoldDB" id="A0A0J9C4M6"/>
<evidence type="ECO:0000256" key="3">
    <source>
        <dbReference type="ARBA" id="ARBA00022670"/>
    </source>
</evidence>
<evidence type="ECO:0000256" key="6">
    <source>
        <dbReference type="ARBA" id="ARBA00023049"/>
    </source>
</evidence>
<evidence type="ECO:0000256" key="1">
    <source>
        <dbReference type="ARBA" id="ARBA00001947"/>
    </source>
</evidence>
<organism evidence="9 10">
    <name type="scientific">[Clostridium] citroniae WAL-19142</name>
    <dbReference type="NCBI Taxonomy" id="742734"/>
    <lineage>
        <taxon>Bacteria</taxon>
        <taxon>Bacillati</taxon>
        <taxon>Bacillota</taxon>
        <taxon>Clostridia</taxon>
        <taxon>Lachnospirales</taxon>
        <taxon>Lachnospiraceae</taxon>
        <taxon>Enterocloster</taxon>
    </lineage>
</organism>
<evidence type="ECO:0000313" key="10">
    <source>
        <dbReference type="Proteomes" id="UP000037392"/>
    </source>
</evidence>
<reference evidence="9 10" key="1">
    <citation type="submission" date="2011-04" db="EMBL/GenBank/DDBJ databases">
        <title>The Genome Sequence of Clostridium citroniae WAL-19142.</title>
        <authorList>
            <consortium name="The Broad Institute Genome Sequencing Platform"/>
            <person name="Earl A."/>
            <person name="Ward D."/>
            <person name="Feldgarden M."/>
            <person name="Gevers D."/>
            <person name="Warren Y.A."/>
            <person name="Tyrrell K.L."/>
            <person name="Citron D.M."/>
            <person name="Goldstein E.J."/>
            <person name="Daigneault M."/>
            <person name="Allen-Vercoe E."/>
            <person name="Young S.K."/>
            <person name="Zeng Q."/>
            <person name="Gargeya S."/>
            <person name="Fitzgerald M."/>
            <person name="Haas B."/>
            <person name="Abouelleil A."/>
            <person name="Alvarado L."/>
            <person name="Arachchi H.M."/>
            <person name="Berlin A."/>
            <person name="Brown A."/>
            <person name="Chapman S.B."/>
            <person name="Chen Z."/>
            <person name="Dunbar C."/>
            <person name="Freedman E."/>
            <person name="Gearin G."/>
            <person name="Gellesch M."/>
            <person name="Goldberg J."/>
            <person name="Griggs A."/>
            <person name="Gujja S."/>
            <person name="Heilman E.R."/>
            <person name="Heiman D."/>
            <person name="Howarth C."/>
            <person name="Larson L."/>
            <person name="Lui A."/>
            <person name="MacDonald P.J."/>
            <person name="Mehta T."/>
            <person name="Montmayeur A."/>
            <person name="Murphy C."/>
            <person name="Neiman D."/>
            <person name="Pearson M."/>
            <person name="Priest M."/>
            <person name="Roberts A."/>
            <person name="Saif S."/>
            <person name="Shea T."/>
            <person name="Shenoy N."/>
            <person name="Sisk P."/>
            <person name="Stolte C."/>
            <person name="Sykes S."/>
            <person name="White J."/>
            <person name="Yandava C."/>
            <person name="Wortman J."/>
            <person name="Nusbaum C."/>
            <person name="Birren B."/>
        </authorList>
    </citation>
    <scope>NUCLEOTIDE SEQUENCE [LARGE SCALE GENOMIC DNA]</scope>
    <source>
        <strain evidence="9 10">WAL-19142</strain>
    </source>
</reference>
<dbReference type="PANTHER" id="PTHR11705:SF143">
    <property type="entry name" value="SLL0236 PROTEIN"/>
    <property type="match status" value="1"/>
</dbReference>
<dbReference type="InterPro" id="IPR000834">
    <property type="entry name" value="Peptidase_M14"/>
</dbReference>
<dbReference type="Proteomes" id="UP000037392">
    <property type="component" value="Unassembled WGS sequence"/>
</dbReference>
<evidence type="ECO:0000256" key="2">
    <source>
        <dbReference type="ARBA" id="ARBA00005988"/>
    </source>
</evidence>
<dbReference type="PRINTS" id="PR00765">
    <property type="entry name" value="CRBOXYPTASEA"/>
</dbReference>
<comment type="similarity">
    <text evidence="2 7">Belongs to the peptidase M14 family.</text>
</comment>
<dbReference type="PROSITE" id="PS52035">
    <property type="entry name" value="PEPTIDASE_M14"/>
    <property type="match status" value="1"/>
</dbReference>
<dbReference type="OrthoDB" id="9811296at2"/>
<accession>A0A0J9C4M6</accession>